<proteinExistence type="predicted"/>
<accession>A0A8T0HMN6</accession>
<evidence type="ECO:0000313" key="2">
    <source>
        <dbReference type="EMBL" id="KAG0572081.1"/>
    </source>
</evidence>
<sequence>MTPMTPGRTCRPFSRTSRASMEQAVASKDDPSNCLTLQIPYRNVVASIFDNTSVVAPNQGPLMASDHLVERRDTCRQLCGRPPSSKEIYSPTVQYRV</sequence>
<dbReference type="EMBL" id="CM026426">
    <property type="protein sequence ID" value="KAG0572081.1"/>
    <property type="molecule type" value="Genomic_DNA"/>
</dbReference>
<evidence type="ECO:0000256" key="1">
    <source>
        <dbReference type="SAM" id="MobiDB-lite"/>
    </source>
</evidence>
<organism evidence="2 3">
    <name type="scientific">Ceratodon purpureus</name>
    <name type="common">Fire moss</name>
    <name type="synonym">Dicranum purpureum</name>
    <dbReference type="NCBI Taxonomy" id="3225"/>
    <lineage>
        <taxon>Eukaryota</taxon>
        <taxon>Viridiplantae</taxon>
        <taxon>Streptophyta</taxon>
        <taxon>Embryophyta</taxon>
        <taxon>Bryophyta</taxon>
        <taxon>Bryophytina</taxon>
        <taxon>Bryopsida</taxon>
        <taxon>Dicranidae</taxon>
        <taxon>Pseudoditrichales</taxon>
        <taxon>Ditrichaceae</taxon>
        <taxon>Ceratodon</taxon>
    </lineage>
</organism>
<name>A0A8T0HMN6_CERPU</name>
<gene>
    <name evidence="2" type="ORF">KC19_VG066500</name>
</gene>
<evidence type="ECO:0000313" key="3">
    <source>
        <dbReference type="Proteomes" id="UP000822688"/>
    </source>
</evidence>
<dbReference type="AlphaFoldDB" id="A0A8T0HMN6"/>
<dbReference type="Proteomes" id="UP000822688">
    <property type="component" value="Chromosome V"/>
</dbReference>
<protein>
    <submittedName>
        <fullName evidence="2">Uncharacterized protein</fullName>
    </submittedName>
</protein>
<keyword evidence="3" id="KW-1185">Reference proteome</keyword>
<comment type="caution">
    <text evidence="2">The sequence shown here is derived from an EMBL/GenBank/DDBJ whole genome shotgun (WGS) entry which is preliminary data.</text>
</comment>
<reference evidence="2" key="1">
    <citation type="submission" date="2020-06" db="EMBL/GenBank/DDBJ databases">
        <title>WGS assembly of Ceratodon purpureus strain R40.</title>
        <authorList>
            <person name="Carey S.B."/>
            <person name="Jenkins J."/>
            <person name="Shu S."/>
            <person name="Lovell J.T."/>
            <person name="Sreedasyam A."/>
            <person name="Maumus F."/>
            <person name="Tiley G.P."/>
            <person name="Fernandez-Pozo N."/>
            <person name="Barry K."/>
            <person name="Chen C."/>
            <person name="Wang M."/>
            <person name="Lipzen A."/>
            <person name="Daum C."/>
            <person name="Saski C.A."/>
            <person name="Payton A.C."/>
            <person name="Mcbreen J.C."/>
            <person name="Conrad R.E."/>
            <person name="Kollar L.M."/>
            <person name="Olsson S."/>
            <person name="Huttunen S."/>
            <person name="Landis J.B."/>
            <person name="Wickett N.J."/>
            <person name="Johnson M.G."/>
            <person name="Rensing S.A."/>
            <person name="Grimwood J."/>
            <person name="Schmutz J."/>
            <person name="Mcdaniel S.F."/>
        </authorList>
    </citation>
    <scope>NUCLEOTIDE SEQUENCE</scope>
    <source>
        <strain evidence="2">R40</strain>
    </source>
</reference>
<feature type="region of interest" description="Disordered" evidence="1">
    <location>
        <begin position="1"/>
        <end position="29"/>
    </location>
</feature>